<accession>A0AAV6YWZ8</accession>
<comment type="caution">
    <text evidence="1">The sequence shown here is derived from an EMBL/GenBank/DDBJ whole genome shotgun (WGS) entry which is preliminary data.</text>
</comment>
<evidence type="ECO:0000313" key="1">
    <source>
        <dbReference type="EMBL" id="KAG8539510.1"/>
    </source>
</evidence>
<sequence>MEWVGILFKGLFHIHRVSSRCPIDAGPDIVQISMTNVSLLTTDSSQTYGVLEVVLLLTTIFPSGTILYNHNYRFSCSFPNRRRVLVGSLSVFDSKASIAKSVSFNGTMRTLSRVTETSILAMVP</sequence>
<dbReference type="Proteomes" id="UP000824782">
    <property type="component" value="Unassembled WGS sequence"/>
</dbReference>
<proteinExistence type="predicted"/>
<gene>
    <name evidence="1" type="ORF">GDO81_020814</name>
</gene>
<reference evidence="1" key="1">
    <citation type="thesis" date="2020" institute="ProQuest LLC" country="789 East Eisenhower Parkway, Ann Arbor, MI, USA">
        <title>Comparative Genomics and Chromosome Evolution.</title>
        <authorList>
            <person name="Mudd A.B."/>
        </authorList>
    </citation>
    <scope>NUCLEOTIDE SEQUENCE</scope>
    <source>
        <strain evidence="1">237g6f4</strain>
        <tissue evidence="1">Blood</tissue>
    </source>
</reference>
<name>A0AAV6YWZ8_ENGPU</name>
<evidence type="ECO:0000313" key="2">
    <source>
        <dbReference type="Proteomes" id="UP000824782"/>
    </source>
</evidence>
<protein>
    <submittedName>
        <fullName evidence="1">Uncharacterized protein</fullName>
    </submittedName>
</protein>
<dbReference type="EMBL" id="WNYA01014423">
    <property type="protein sequence ID" value="KAG8539510.1"/>
    <property type="molecule type" value="Genomic_DNA"/>
</dbReference>
<dbReference type="AlphaFoldDB" id="A0AAV6YWZ8"/>
<keyword evidence="2" id="KW-1185">Reference proteome</keyword>
<organism evidence="1 2">
    <name type="scientific">Engystomops pustulosus</name>
    <name type="common">Tungara frog</name>
    <name type="synonym">Physalaemus pustulosus</name>
    <dbReference type="NCBI Taxonomy" id="76066"/>
    <lineage>
        <taxon>Eukaryota</taxon>
        <taxon>Metazoa</taxon>
        <taxon>Chordata</taxon>
        <taxon>Craniata</taxon>
        <taxon>Vertebrata</taxon>
        <taxon>Euteleostomi</taxon>
        <taxon>Amphibia</taxon>
        <taxon>Batrachia</taxon>
        <taxon>Anura</taxon>
        <taxon>Neobatrachia</taxon>
        <taxon>Hyloidea</taxon>
        <taxon>Leptodactylidae</taxon>
        <taxon>Leiuperinae</taxon>
        <taxon>Engystomops</taxon>
    </lineage>
</organism>